<dbReference type="OrthoDB" id="341482at2759"/>
<dbReference type="GO" id="GO:0000056">
    <property type="term" value="P:ribosomal small subunit export from nucleus"/>
    <property type="evidence" value="ECO:0007669"/>
    <property type="project" value="InterPro"/>
</dbReference>
<dbReference type="STRING" id="568069.A0A1J1IGS3"/>
<comment type="subcellular location">
    <subcellularLocation>
        <location evidence="1">Nucleus</location>
        <location evidence="1">Nuclear pore complex</location>
    </subcellularLocation>
</comment>
<protein>
    <submittedName>
        <fullName evidence="8">CLUMA_CG012569, isoform A</fullName>
    </submittedName>
</protein>
<evidence type="ECO:0000313" key="8">
    <source>
        <dbReference type="EMBL" id="CRK99463.1"/>
    </source>
</evidence>
<keyword evidence="3" id="KW-0509">mRNA transport</keyword>
<gene>
    <name evidence="8" type="ORF">CLUMA_CG012569</name>
</gene>
<dbReference type="InterPro" id="IPR037700">
    <property type="entry name" value="NUP88/NUP82"/>
</dbReference>
<dbReference type="GO" id="GO:0005643">
    <property type="term" value="C:nuclear pore"/>
    <property type="evidence" value="ECO:0007669"/>
    <property type="project" value="UniProtKB-SubCell"/>
</dbReference>
<dbReference type="GO" id="GO:0017056">
    <property type="term" value="F:structural constituent of nuclear pore"/>
    <property type="evidence" value="ECO:0007669"/>
    <property type="project" value="InterPro"/>
</dbReference>
<keyword evidence="2" id="KW-0813">Transport</keyword>
<keyword evidence="4" id="KW-0653">Protein transport</keyword>
<dbReference type="PANTHER" id="PTHR13257">
    <property type="entry name" value="NUCLEOPORIN NUP84-RELATED"/>
    <property type="match status" value="1"/>
</dbReference>
<evidence type="ECO:0000313" key="9">
    <source>
        <dbReference type="Proteomes" id="UP000183832"/>
    </source>
</evidence>
<dbReference type="Proteomes" id="UP000183832">
    <property type="component" value="Unassembled WGS sequence"/>
</dbReference>
<organism evidence="8 9">
    <name type="scientific">Clunio marinus</name>
    <dbReference type="NCBI Taxonomy" id="568069"/>
    <lineage>
        <taxon>Eukaryota</taxon>
        <taxon>Metazoa</taxon>
        <taxon>Ecdysozoa</taxon>
        <taxon>Arthropoda</taxon>
        <taxon>Hexapoda</taxon>
        <taxon>Insecta</taxon>
        <taxon>Pterygota</taxon>
        <taxon>Neoptera</taxon>
        <taxon>Endopterygota</taxon>
        <taxon>Diptera</taxon>
        <taxon>Nematocera</taxon>
        <taxon>Chironomoidea</taxon>
        <taxon>Chironomidae</taxon>
        <taxon>Clunio</taxon>
    </lineage>
</organism>
<evidence type="ECO:0000256" key="6">
    <source>
        <dbReference type="ARBA" id="ARBA00023132"/>
    </source>
</evidence>
<keyword evidence="6" id="KW-0906">Nuclear pore complex</keyword>
<accession>A0A1J1IGS3</accession>
<dbReference type="EMBL" id="CVRI01000050">
    <property type="protein sequence ID" value="CRK99463.1"/>
    <property type="molecule type" value="Genomic_DNA"/>
</dbReference>
<dbReference type="InterPro" id="IPR019321">
    <property type="entry name" value="Nucleoporin_Nup88"/>
</dbReference>
<evidence type="ECO:0000256" key="7">
    <source>
        <dbReference type="ARBA" id="ARBA00023242"/>
    </source>
</evidence>
<keyword evidence="7" id="KW-0539">Nucleus</keyword>
<keyword evidence="5" id="KW-0811">Translocation</keyword>
<evidence type="ECO:0000256" key="2">
    <source>
        <dbReference type="ARBA" id="ARBA00022448"/>
    </source>
</evidence>
<dbReference type="AlphaFoldDB" id="A0A1J1IGS3"/>
<keyword evidence="9" id="KW-1185">Reference proteome</keyword>
<dbReference type="GO" id="GO:0006406">
    <property type="term" value="P:mRNA export from nucleus"/>
    <property type="evidence" value="ECO:0007669"/>
    <property type="project" value="TreeGrafter"/>
</dbReference>
<evidence type="ECO:0000256" key="5">
    <source>
        <dbReference type="ARBA" id="ARBA00023010"/>
    </source>
</evidence>
<dbReference type="PANTHER" id="PTHR13257:SF0">
    <property type="entry name" value="NUCLEAR PORE COMPLEX PROTEIN NUP88"/>
    <property type="match status" value="1"/>
</dbReference>
<reference evidence="8 9" key="1">
    <citation type="submission" date="2015-04" db="EMBL/GenBank/DDBJ databases">
        <authorList>
            <person name="Syromyatnikov M.Y."/>
            <person name="Popov V.N."/>
        </authorList>
    </citation>
    <scope>NUCLEOTIDE SEQUENCE [LARGE SCALE GENOMIC DNA]</scope>
</reference>
<dbReference type="GO" id="GO:0006606">
    <property type="term" value="P:protein import into nucleus"/>
    <property type="evidence" value="ECO:0007669"/>
    <property type="project" value="TreeGrafter"/>
</dbReference>
<name>A0A1J1IGS3_9DIPT</name>
<dbReference type="Pfam" id="PF10168">
    <property type="entry name" value="Nup88"/>
    <property type="match status" value="2"/>
</dbReference>
<evidence type="ECO:0000256" key="3">
    <source>
        <dbReference type="ARBA" id="ARBA00022816"/>
    </source>
</evidence>
<evidence type="ECO:0000256" key="4">
    <source>
        <dbReference type="ARBA" id="ARBA00022927"/>
    </source>
</evidence>
<proteinExistence type="predicted"/>
<sequence>MTDIDVFKFSNMKIFESIQENLPDNAREICDVSEDLLFLWNYKESNLLVTNWRLAQSKSISKFQTLVPLSTPNFVVSKVLVSFGGTFVCISGPQGVSIIEMPLRWGADGLYQDGKSLVICQIFHLQEHSANQLEVIQTRWHPNSPTDSHLLILLSDNSIRVFDEGILKNHWRVGPIPSGVAVQKNLSYLRCLGDTAVDFDIAPVRLRDGNIHEYNETLDNNIESINNTLNSFSLTTKTNSKLTEQQRKVEWPIVVLRGNGMVFVLNAALNTEKPRFQGPLTMIPSQKENYGDDSCSILVIPTLPPTLVIAENSGILHHLLMIDTVNEELPFDGTNTILKNDYDLYVLETIKLELGLSDEKTKGIFVVVKSGQVVSLNTMKLGYSIIPDTYNFTSTTNEPKFVEKKIPFDQYVKFLLNSGVTQPVLKLEKSNSPSHQQIFELLMSTAQIIRDNQFKRHDQVRQEITKRVKILEFTKNQQREDITQLLESKEMIQEKAYKLADMHEDIMERQQNLQKRVQDVLRLASLCLPSGNSSEKEFVEQIKRINIETNKLLQDVKQIKAKHAIQRKQFEPWDNVTKNSIKALPPKQEETIQEILVDMTKQIAKLTKEVQKTHSIVDA</sequence>
<evidence type="ECO:0000256" key="1">
    <source>
        <dbReference type="ARBA" id="ARBA00004567"/>
    </source>
</evidence>
<dbReference type="GO" id="GO:0000055">
    <property type="term" value="P:ribosomal large subunit export from nucleus"/>
    <property type="evidence" value="ECO:0007669"/>
    <property type="project" value="InterPro"/>
</dbReference>